<dbReference type="PANTHER" id="PTHR46696:SF1">
    <property type="entry name" value="CYTOCHROME P450 YJIB-RELATED"/>
    <property type="match status" value="1"/>
</dbReference>
<dbReference type="GO" id="GO:0020037">
    <property type="term" value="F:heme binding"/>
    <property type="evidence" value="ECO:0007669"/>
    <property type="project" value="InterPro"/>
</dbReference>
<keyword evidence="2" id="KW-0349">Heme</keyword>
<accession>A0A9W6KY59</accession>
<proteinExistence type="inferred from homology"/>
<dbReference type="GO" id="GO:0016705">
    <property type="term" value="F:oxidoreductase activity, acting on paired donors, with incorporation or reduction of molecular oxygen"/>
    <property type="evidence" value="ECO:0007669"/>
    <property type="project" value="InterPro"/>
</dbReference>
<evidence type="ECO:0000313" key="4">
    <source>
        <dbReference type="Proteomes" id="UP001143463"/>
    </source>
</evidence>
<dbReference type="InterPro" id="IPR017972">
    <property type="entry name" value="Cyt_P450_CS"/>
</dbReference>
<evidence type="ECO:0000256" key="1">
    <source>
        <dbReference type="ARBA" id="ARBA00010617"/>
    </source>
</evidence>
<dbReference type="PROSITE" id="PS00086">
    <property type="entry name" value="CYTOCHROME_P450"/>
    <property type="match status" value="1"/>
</dbReference>
<sequence length="392" mass="42679">MTLTRTSHSEVDLFSDEVLVDPYPVYRDLRDRGGAVRLSALDVWAIPRYADVRRALADWAGFSSRGIALNEPVNRMLVGSVLASDPPFHDTLRAVLSARLGPRAVRPLQAEIAGRAERLVDELVERGSFDAVTDLAVAFPFSVVFDLIGIPDDARPKMLGWADATFTVFGPLNERTLGGLDAIGEMFGWLGTLQATDLKEGSMGRDIFRAADEGRIGRESCIPLLAAYTSAGLDTTINAIANAVHLLGTHPDQWDLVTADPGLVPSALNEVLRYDAPVQGFGRTVTGDIEIDGAPVRSGSQVLLLYGSGNRDERRYPEPDRFDVTRNPVDHLAFGYGTHACAGQALARLEAHAVLTALATRVRRFRVGEPVRHLNNVVRGLERLPVDGLELR</sequence>
<keyword evidence="4" id="KW-1185">Reference proteome</keyword>
<dbReference type="GO" id="GO:0005506">
    <property type="term" value="F:iron ion binding"/>
    <property type="evidence" value="ECO:0007669"/>
    <property type="project" value="InterPro"/>
</dbReference>
<keyword evidence="2" id="KW-0408">Iron</keyword>
<dbReference type="PANTHER" id="PTHR46696">
    <property type="entry name" value="P450, PUTATIVE (EUROFUNG)-RELATED"/>
    <property type="match status" value="1"/>
</dbReference>
<dbReference type="Gene3D" id="1.10.630.10">
    <property type="entry name" value="Cytochrome P450"/>
    <property type="match status" value="1"/>
</dbReference>
<dbReference type="SUPFAM" id="SSF48264">
    <property type="entry name" value="Cytochrome P450"/>
    <property type="match status" value="1"/>
</dbReference>
<organism evidence="3 4">
    <name type="scientific">Pseudonocardia halophobica</name>
    <dbReference type="NCBI Taxonomy" id="29401"/>
    <lineage>
        <taxon>Bacteria</taxon>
        <taxon>Bacillati</taxon>
        <taxon>Actinomycetota</taxon>
        <taxon>Actinomycetes</taxon>
        <taxon>Pseudonocardiales</taxon>
        <taxon>Pseudonocardiaceae</taxon>
        <taxon>Pseudonocardia</taxon>
    </lineage>
</organism>
<evidence type="ECO:0000256" key="2">
    <source>
        <dbReference type="RuleBase" id="RU000461"/>
    </source>
</evidence>
<dbReference type="Proteomes" id="UP001143463">
    <property type="component" value="Unassembled WGS sequence"/>
</dbReference>
<reference evidence="3" key="2">
    <citation type="submission" date="2023-01" db="EMBL/GenBank/DDBJ databases">
        <authorList>
            <person name="Sun Q."/>
            <person name="Evtushenko L."/>
        </authorList>
    </citation>
    <scope>NUCLEOTIDE SEQUENCE</scope>
    <source>
        <strain evidence="3">VKM Ac-1069</strain>
    </source>
</reference>
<dbReference type="RefSeq" id="WP_037039650.1">
    <property type="nucleotide sequence ID" value="NZ_BAAAUZ010000013.1"/>
</dbReference>
<keyword evidence="2" id="KW-0560">Oxidoreductase</keyword>
<dbReference type="InterPro" id="IPR036396">
    <property type="entry name" value="Cyt_P450_sf"/>
</dbReference>
<keyword evidence="2" id="KW-0503">Monooxygenase</keyword>
<evidence type="ECO:0000313" key="3">
    <source>
        <dbReference type="EMBL" id="GLL09427.1"/>
    </source>
</evidence>
<dbReference type="EMBL" id="BSFQ01000002">
    <property type="protein sequence ID" value="GLL09427.1"/>
    <property type="molecule type" value="Genomic_DNA"/>
</dbReference>
<keyword evidence="2" id="KW-0479">Metal-binding</keyword>
<protein>
    <submittedName>
        <fullName evidence="3">Cytochrome P450</fullName>
    </submittedName>
</protein>
<dbReference type="GO" id="GO:0004497">
    <property type="term" value="F:monooxygenase activity"/>
    <property type="evidence" value="ECO:0007669"/>
    <property type="project" value="UniProtKB-KW"/>
</dbReference>
<dbReference type="CDD" id="cd11037">
    <property type="entry name" value="CYP199A2-like"/>
    <property type="match status" value="1"/>
</dbReference>
<dbReference type="PRINTS" id="PR00359">
    <property type="entry name" value="BP450"/>
</dbReference>
<dbReference type="PRINTS" id="PR00385">
    <property type="entry name" value="P450"/>
</dbReference>
<dbReference type="Pfam" id="PF00067">
    <property type="entry name" value="p450"/>
    <property type="match status" value="1"/>
</dbReference>
<comment type="similarity">
    <text evidence="1 2">Belongs to the cytochrome P450 family.</text>
</comment>
<name>A0A9W6KY59_9PSEU</name>
<dbReference type="AlphaFoldDB" id="A0A9W6KY59"/>
<comment type="caution">
    <text evidence="3">The sequence shown here is derived from an EMBL/GenBank/DDBJ whole genome shotgun (WGS) entry which is preliminary data.</text>
</comment>
<gene>
    <name evidence="3" type="ORF">GCM10017577_05670</name>
</gene>
<dbReference type="InterPro" id="IPR001128">
    <property type="entry name" value="Cyt_P450"/>
</dbReference>
<reference evidence="3" key="1">
    <citation type="journal article" date="2014" name="Int. J. Syst. Evol. Microbiol.">
        <title>Complete genome sequence of Corynebacterium casei LMG S-19264T (=DSM 44701T), isolated from a smear-ripened cheese.</title>
        <authorList>
            <consortium name="US DOE Joint Genome Institute (JGI-PGF)"/>
            <person name="Walter F."/>
            <person name="Albersmeier A."/>
            <person name="Kalinowski J."/>
            <person name="Ruckert C."/>
        </authorList>
    </citation>
    <scope>NUCLEOTIDE SEQUENCE</scope>
    <source>
        <strain evidence="3">VKM Ac-1069</strain>
    </source>
</reference>
<dbReference type="InterPro" id="IPR002397">
    <property type="entry name" value="Cyt_P450_B"/>
</dbReference>